<dbReference type="KEGG" id="ffu:CLAFUR5_06536"/>
<dbReference type="GeneID" id="71986414"/>
<protein>
    <submittedName>
        <fullName evidence="2">Uncharacterized protein</fullName>
    </submittedName>
</protein>
<name>A0A9Q8P8U8_PASFU</name>
<dbReference type="RefSeq" id="XP_047761976.1">
    <property type="nucleotide sequence ID" value="XM_047905684.1"/>
</dbReference>
<evidence type="ECO:0000256" key="1">
    <source>
        <dbReference type="SAM" id="MobiDB-lite"/>
    </source>
</evidence>
<dbReference type="Proteomes" id="UP000756132">
    <property type="component" value="Chromosome 5"/>
</dbReference>
<evidence type="ECO:0000313" key="3">
    <source>
        <dbReference type="Proteomes" id="UP000756132"/>
    </source>
</evidence>
<dbReference type="OrthoDB" id="9975114at2759"/>
<evidence type="ECO:0000313" key="2">
    <source>
        <dbReference type="EMBL" id="UJO17610.1"/>
    </source>
</evidence>
<feature type="region of interest" description="Disordered" evidence="1">
    <location>
        <begin position="224"/>
        <end position="248"/>
    </location>
</feature>
<proteinExistence type="predicted"/>
<reference evidence="2" key="1">
    <citation type="submission" date="2021-12" db="EMBL/GenBank/DDBJ databases">
        <authorList>
            <person name="Zaccaron A."/>
            <person name="Stergiopoulos I."/>
        </authorList>
    </citation>
    <scope>NUCLEOTIDE SEQUENCE</scope>
    <source>
        <strain evidence="2">Race5_Kim</strain>
    </source>
</reference>
<dbReference type="OMA" id="MEDNTIH"/>
<dbReference type="EMBL" id="CP090167">
    <property type="protein sequence ID" value="UJO17610.1"/>
    <property type="molecule type" value="Genomic_DNA"/>
</dbReference>
<feature type="compositionally biased region" description="Polar residues" evidence="1">
    <location>
        <begin position="12"/>
        <end position="24"/>
    </location>
</feature>
<dbReference type="AlphaFoldDB" id="A0A9Q8P8U8"/>
<feature type="region of interest" description="Disordered" evidence="1">
    <location>
        <begin position="1"/>
        <end position="53"/>
    </location>
</feature>
<feature type="region of interest" description="Disordered" evidence="1">
    <location>
        <begin position="160"/>
        <end position="181"/>
    </location>
</feature>
<gene>
    <name evidence="2" type="ORF">CLAFUR5_06536</name>
</gene>
<sequence>MNGRYPAISGSRPVSRQSNVSSRHVSPRESQEQLGGRSRTTSRQPSLEAFSAVFGQQRPAQAYPVLHPQPSYQRMPVELPAIDASQVIDPYAHGPAYVPPSVYTGKAPFRPKSAYELRAHYRNSKTGRSTPIEVVRKTAEANLMEDNTIRNISNGPYAAASPRMPSVNQENTRPPLPAVSSSEWLATGGTVKKRKEIKKASSMYMQPRPSRDTFGIAELSAAKRSPGQRLVTNWLDDRRSKENTPAFV</sequence>
<organism evidence="2 3">
    <name type="scientific">Passalora fulva</name>
    <name type="common">Tomato leaf mold</name>
    <name type="synonym">Cladosporium fulvum</name>
    <dbReference type="NCBI Taxonomy" id="5499"/>
    <lineage>
        <taxon>Eukaryota</taxon>
        <taxon>Fungi</taxon>
        <taxon>Dikarya</taxon>
        <taxon>Ascomycota</taxon>
        <taxon>Pezizomycotina</taxon>
        <taxon>Dothideomycetes</taxon>
        <taxon>Dothideomycetidae</taxon>
        <taxon>Mycosphaerellales</taxon>
        <taxon>Mycosphaerellaceae</taxon>
        <taxon>Fulvia</taxon>
    </lineage>
</organism>
<keyword evidence="3" id="KW-1185">Reference proteome</keyword>
<accession>A0A9Q8P8U8</accession>
<reference evidence="2" key="2">
    <citation type="journal article" date="2022" name="Microb. Genom.">
        <title>A chromosome-scale genome assembly of the tomato pathogen Cladosporium fulvum reveals a compartmentalized genome architecture and the presence of a dispensable chromosome.</title>
        <authorList>
            <person name="Zaccaron A.Z."/>
            <person name="Chen L.H."/>
            <person name="Samaras A."/>
            <person name="Stergiopoulos I."/>
        </authorList>
    </citation>
    <scope>NUCLEOTIDE SEQUENCE</scope>
    <source>
        <strain evidence="2">Race5_Kim</strain>
    </source>
</reference>